<comment type="function">
    <text evidence="5">Converts proline to delta-1-pyrroline-5-carboxylate.</text>
</comment>
<dbReference type="GO" id="GO:0010133">
    <property type="term" value="P:L-proline catabolic process to L-glutamate"/>
    <property type="evidence" value="ECO:0007669"/>
    <property type="project" value="TreeGrafter"/>
</dbReference>
<evidence type="ECO:0000256" key="2">
    <source>
        <dbReference type="ARBA" id="ARBA00012695"/>
    </source>
</evidence>
<dbReference type="InterPro" id="IPR029041">
    <property type="entry name" value="FAD-linked_oxidoreductase-like"/>
</dbReference>
<name>A0AAV1IE45_9CHLO</name>
<comment type="caution">
    <text evidence="7">The sequence shown here is derived from an EMBL/GenBank/DDBJ whole genome shotgun (WGS) entry which is preliminary data.</text>
</comment>
<keyword evidence="3 5" id="KW-0560">Oxidoreductase</keyword>
<dbReference type="Proteomes" id="UP001314263">
    <property type="component" value="Unassembled WGS sequence"/>
</dbReference>
<dbReference type="PANTHER" id="PTHR13914">
    <property type="entry name" value="PROLINE OXIDASE"/>
    <property type="match status" value="1"/>
</dbReference>
<evidence type="ECO:0000313" key="7">
    <source>
        <dbReference type="EMBL" id="CAK0785349.1"/>
    </source>
</evidence>
<dbReference type="PANTHER" id="PTHR13914:SF0">
    <property type="entry name" value="PROLINE DEHYDROGENASE 1, MITOCHONDRIAL"/>
    <property type="match status" value="1"/>
</dbReference>
<dbReference type="GO" id="GO:0005739">
    <property type="term" value="C:mitochondrion"/>
    <property type="evidence" value="ECO:0007669"/>
    <property type="project" value="TreeGrafter"/>
</dbReference>
<keyword evidence="4 5" id="KW-0642">Proline metabolism</keyword>
<protein>
    <recommendedName>
        <fullName evidence="2 5">Proline dehydrogenase</fullName>
        <ecNumber evidence="2 5">1.5.5.2</ecNumber>
    </recommendedName>
</protein>
<evidence type="ECO:0000313" key="8">
    <source>
        <dbReference type="Proteomes" id="UP001314263"/>
    </source>
</evidence>
<evidence type="ECO:0000256" key="5">
    <source>
        <dbReference type="RuleBase" id="RU364054"/>
    </source>
</evidence>
<dbReference type="GO" id="GO:0004657">
    <property type="term" value="F:proline dehydrogenase activity"/>
    <property type="evidence" value="ECO:0007669"/>
    <property type="project" value="UniProtKB-EC"/>
</dbReference>
<dbReference type="InterPro" id="IPR002872">
    <property type="entry name" value="Proline_DH_dom"/>
</dbReference>
<keyword evidence="8" id="KW-1185">Reference proteome</keyword>
<gene>
    <name evidence="7" type="ORF">CVIRNUC_008556</name>
</gene>
<dbReference type="InterPro" id="IPR015659">
    <property type="entry name" value="Proline_oxidase"/>
</dbReference>
<evidence type="ECO:0000256" key="1">
    <source>
        <dbReference type="ARBA" id="ARBA00005869"/>
    </source>
</evidence>
<dbReference type="AlphaFoldDB" id="A0AAV1IE45"/>
<dbReference type="EMBL" id="CAUYUE010000012">
    <property type="protein sequence ID" value="CAK0785349.1"/>
    <property type="molecule type" value="Genomic_DNA"/>
</dbReference>
<comment type="cofactor">
    <cofactor evidence="5">
        <name>FAD</name>
        <dbReference type="ChEBI" id="CHEBI:57692"/>
    </cofactor>
</comment>
<evidence type="ECO:0000259" key="6">
    <source>
        <dbReference type="Pfam" id="PF01619"/>
    </source>
</evidence>
<comment type="catalytic activity">
    <reaction evidence="5">
        <text>L-proline + a quinone = (S)-1-pyrroline-5-carboxylate + a quinol + H(+)</text>
        <dbReference type="Rhea" id="RHEA:23784"/>
        <dbReference type="ChEBI" id="CHEBI:15378"/>
        <dbReference type="ChEBI" id="CHEBI:17388"/>
        <dbReference type="ChEBI" id="CHEBI:24646"/>
        <dbReference type="ChEBI" id="CHEBI:60039"/>
        <dbReference type="ChEBI" id="CHEBI:132124"/>
        <dbReference type="EC" id="1.5.5.2"/>
    </reaction>
</comment>
<dbReference type="GO" id="GO:0071949">
    <property type="term" value="F:FAD binding"/>
    <property type="evidence" value="ECO:0007669"/>
    <property type="project" value="TreeGrafter"/>
</dbReference>
<comment type="similarity">
    <text evidence="1 5">Belongs to the proline oxidase family.</text>
</comment>
<proteinExistence type="inferred from homology"/>
<dbReference type="Pfam" id="PF01619">
    <property type="entry name" value="Pro_dh"/>
    <property type="match status" value="1"/>
</dbReference>
<reference evidence="7 8" key="1">
    <citation type="submission" date="2023-10" db="EMBL/GenBank/DDBJ databases">
        <authorList>
            <person name="Maclean D."/>
            <person name="Macfadyen A."/>
        </authorList>
    </citation>
    <scope>NUCLEOTIDE SEQUENCE [LARGE SCALE GENOMIC DNA]</scope>
</reference>
<keyword evidence="5" id="KW-0274">FAD</keyword>
<feature type="domain" description="Proline dehydrogenase" evidence="6">
    <location>
        <begin position="139"/>
        <end position="473"/>
    </location>
</feature>
<organism evidence="7 8">
    <name type="scientific">Coccomyxa viridis</name>
    <dbReference type="NCBI Taxonomy" id="1274662"/>
    <lineage>
        <taxon>Eukaryota</taxon>
        <taxon>Viridiplantae</taxon>
        <taxon>Chlorophyta</taxon>
        <taxon>core chlorophytes</taxon>
        <taxon>Trebouxiophyceae</taxon>
        <taxon>Trebouxiophyceae incertae sedis</taxon>
        <taxon>Coccomyxaceae</taxon>
        <taxon>Coccomyxa</taxon>
    </lineage>
</organism>
<dbReference type="EC" id="1.5.5.2" evidence="2 5"/>
<keyword evidence="5" id="KW-0285">Flavoprotein</keyword>
<dbReference type="SUPFAM" id="SSF51730">
    <property type="entry name" value="FAD-linked oxidoreductase"/>
    <property type="match status" value="1"/>
</dbReference>
<evidence type="ECO:0000256" key="4">
    <source>
        <dbReference type="ARBA" id="ARBA00023062"/>
    </source>
</evidence>
<accession>A0AAV1IE45</accession>
<sequence length="513" mass="57047">MALVTPLRRSGTASKKWKTLSRFSPTYLPIAIFQTATVQSVDPCLETTYTEPDSQVARPPFQELQFNDPQQAFQAKSTGKLVQSLAVFKACSIKPLVENADAIIRASRRVAAPLVDSVIKQTMFRHFCGGECVESIQPTLKYLEENGIRPILNYAAEDDVSNDADEAASSCPHAAAERCLDRNMAIFMRSIRDSDNARNRAFVAIKVTALAPPNLLDRMSEVLTQRAEPHDRGHASANLHDVMLPPLEEQEQASFHGAIRRLDALGDAVLAMGNTRLLVDAEHTYMQPAIDALTIRLQQRCNRHEPVVINTYQCYLKDAAARIETDMQRAAAEGWRFGAKTVRGAYMVVERARAAERGYDSPIWDTLQETHDSYNRCAGRVLESVAEGAAELMVASHNQESVALATRRMHDLGLHPSTSGVYFGQLLGMADHLSFTLGRAGYRIHKIVPYGPVHETLQYLIRRAQENSSIMSATGKEREMIQAELVRRLRDSLRLDRLFRGPDLIHPGASAQA</sequence>
<evidence type="ECO:0000256" key="3">
    <source>
        <dbReference type="ARBA" id="ARBA00023002"/>
    </source>
</evidence>
<dbReference type="Gene3D" id="3.20.20.220">
    <property type="match status" value="1"/>
</dbReference>